<comment type="caution">
    <text evidence="1">The sequence shown here is derived from an EMBL/GenBank/DDBJ whole genome shotgun (WGS) entry which is preliminary data.</text>
</comment>
<name>A0AAN9M368_CANGL</name>
<gene>
    <name evidence="1" type="ORF">VNO77_14162</name>
</gene>
<keyword evidence="2" id="KW-1185">Reference proteome</keyword>
<protein>
    <submittedName>
        <fullName evidence="1">Uncharacterized protein</fullName>
    </submittedName>
</protein>
<organism evidence="1 2">
    <name type="scientific">Canavalia gladiata</name>
    <name type="common">Sword bean</name>
    <name type="synonym">Dolichos gladiatus</name>
    <dbReference type="NCBI Taxonomy" id="3824"/>
    <lineage>
        <taxon>Eukaryota</taxon>
        <taxon>Viridiplantae</taxon>
        <taxon>Streptophyta</taxon>
        <taxon>Embryophyta</taxon>
        <taxon>Tracheophyta</taxon>
        <taxon>Spermatophyta</taxon>
        <taxon>Magnoliopsida</taxon>
        <taxon>eudicotyledons</taxon>
        <taxon>Gunneridae</taxon>
        <taxon>Pentapetalae</taxon>
        <taxon>rosids</taxon>
        <taxon>fabids</taxon>
        <taxon>Fabales</taxon>
        <taxon>Fabaceae</taxon>
        <taxon>Papilionoideae</taxon>
        <taxon>50 kb inversion clade</taxon>
        <taxon>NPAAA clade</taxon>
        <taxon>indigoferoid/millettioid clade</taxon>
        <taxon>Phaseoleae</taxon>
        <taxon>Canavalia</taxon>
    </lineage>
</organism>
<dbReference type="EMBL" id="JAYMYQ010000003">
    <property type="protein sequence ID" value="KAK7344497.1"/>
    <property type="molecule type" value="Genomic_DNA"/>
</dbReference>
<dbReference type="AlphaFoldDB" id="A0AAN9M368"/>
<evidence type="ECO:0000313" key="2">
    <source>
        <dbReference type="Proteomes" id="UP001367508"/>
    </source>
</evidence>
<evidence type="ECO:0000313" key="1">
    <source>
        <dbReference type="EMBL" id="KAK7344497.1"/>
    </source>
</evidence>
<reference evidence="1 2" key="1">
    <citation type="submission" date="2024-01" db="EMBL/GenBank/DDBJ databases">
        <title>The genomes of 5 underutilized Papilionoideae crops provide insights into root nodulation and disease resistanc.</title>
        <authorList>
            <person name="Jiang F."/>
        </authorList>
    </citation>
    <scope>NUCLEOTIDE SEQUENCE [LARGE SCALE GENOMIC DNA]</scope>
    <source>
        <strain evidence="1">LVBAO_FW01</strain>
        <tissue evidence="1">Leaves</tissue>
    </source>
</reference>
<proteinExistence type="predicted"/>
<sequence>MSRGREDNCTRESKEKEDIGCLLEGPGAYLQAGGGSKPLALAYKPERTHSTQNGRWKKDMRVFDLLLVVPLEVLLSCNQESIKKLRVKQNGDRIEASREPI</sequence>
<dbReference type="Proteomes" id="UP001367508">
    <property type="component" value="Unassembled WGS sequence"/>
</dbReference>
<accession>A0AAN9M368</accession>